<dbReference type="FunFam" id="2.130.10.10:FF:002194">
    <property type="entry name" value="Uncharacterized protein"/>
    <property type="match status" value="1"/>
</dbReference>
<dbReference type="GO" id="GO:0031146">
    <property type="term" value="P:SCF-dependent proteasomal ubiquitin-dependent protein catabolic process"/>
    <property type="evidence" value="ECO:0007669"/>
    <property type="project" value="TreeGrafter"/>
</dbReference>
<dbReference type="Gene3D" id="2.130.10.10">
    <property type="entry name" value="YVTN repeat-like/Quinoprotein amine dehydrogenase"/>
    <property type="match status" value="2"/>
</dbReference>
<sequence length="398" mass="45073">MPSNQSEAKCVINLNTLPDDVLLAILRFCDTKSLSVLSRVSRNLCRVAKDDSIWRRIALQCVNVHSSDKTGLLSWKELCRVSWNWTHGYCKDRFIIRFKCNLMPWIQLGRHRELFVAQAADVILYQIRKHNKGGHFSWKPLMTIGGHQGDISKFVITGGQLLTCGMDKSVRTWNLETGICNGLYLGHTGQVHSVDCFREVIVSGSRDKTIKVWCQQTQSCLHTIDIQDNVWTVSLNPSSRCVASGSSGHTRDSAPLQLWDINSGRHIMNLLTGSAQAGAGVRGIKWETPFTLLSCGYDTTVRLWDTRLHNHSASSCVRKWEDPHDSVVYCIDSDNKWMVISGTNRYGVVRIWDKRFRKCLQMYYAGRNSSSPVYSLSFNRTSLYVALASGVRMLDFTV</sequence>
<protein>
    <recommendedName>
        <fullName evidence="4">F-box domain-containing protein</fullName>
    </recommendedName>
</protein>
<dbReference type="Pfam" id="PF00400">
    <property type="entry name" value="WD40"/>
    <property type="match status" value="5"/>
</dbReference>
<dbReference type="PROSITE" id="PS50082">
    <property type="entry name" value="WD_REPEATS_2"/>
    <property type="match status" value="1"/>
</dbReference>
<dbReference type="SMART" id="SM00256">
    <property type="entry name" value="FBOX"/>
    <property type="match status" value="1"/>
</dbReference>
<dbReference type="EMBL" id="CALNXJ010000061">
    <property type="protein sequence ID" value="CAH3156502.1"/>
    <property type="molecule type" value="Genomic_DNA"/>
</dbReference>
<dbReference type="PROSITE" id="PS50294">
    <property type="entry name" value="WD_REPEATS_REGION"/>
    <property type="match status" value="1"/>
</dbReference>
<evidence type="ECO:0000313" key="6">
    <source>
        <dbReference type="Proteomes" id="UP001159428"/>
    </source>
</evidence>
<organism evidence="5 6">
    <name type="scientific">Pocillopora meandrina</name>
    <dbReference type="NCBI Taxonomy" id="46732"/>
    <lineage>
        <taxon>Eukaryota</taxon>
        <taxon>Metazoa</taxon>
        <taxon>Cnidaria</taxon>
        <taxon>Anthozoa</taxon>
        <taxon>Hexacorallia</taxon>
        <taxon>Scleractinia</taxon>
        <taxon>Astrocoeniina</taxon>
        <taxon>Pocilloporidae</taxon>
        <taxon>Pocillopora</taxon>
    </lineage>
</organism>
<dbReference type="GO" id="GO:0019005">
    <property type="term" value="C:SCF ubiquitin ligase complex"/>
    <property type="evidence" value="ECO:0007669"/>
    <property type="project" value="TreeGrafter"/>
</dbReference>
<reference evidence="5 6" key="1">
    <citation type="submission" date="2022-05" db="EMBL/GenBank/DDBJ databases">
        <authorList>
            <consortium name="Genoscope - CEA"/>
            <person name="William W."/>
        </authorList>
    </citation>
    <scope>NUCLEOTIDE SEQUENCE [LARGE SCALE GENOMIC DNA]</scope>
</reference>
<dbReference type="AlphaFoldDB" id="A0AAU9XTZ1"/>
<dbReference type="Gene3D" id="1.20.1280.50">
    <property type="match status" value="1"/>
</dbReference>
<dbReference type="InterPro" id="IPR001680">
    <property type="entry name" value="WD40_rpt"/>
</dbReference>
<keyword evidence="6" id="KW-1185">Reference proteome</keyword>
<dbReference type="InterPro" id="IPR019775">
    <property type="entry name" value="WD40_repeat_CS"/>
</dbReference>
<feature type="repeat" description="WD" evidence="3">
    <location>
        <begin position="184"/>
        <end position="223"/>
    </location>
</feature>
<keyword evidence="2" id="KW-0677">Repeat</keyword>
<dbReference type="PRINTS" id="PR00320">
    <property type="entry name" value="GPROTEINBRPT"/>
</dbReference>
<dbReference type="Proteomes" id="UP001159428">
    <property type="component" value="Unassembled WGS sequence"/>
</dbReference>
<name>A0AAU9XTZ1_9CNID</name>
<dbReference type="PROSITE" id="PS00678">
    <property type="entry name" value="WD_REPEATS_1"/>
    <property type="match status" value="1"/>
</dbReference>
<evidence type="ECO:0000256" key="1">
    <source>
        <dbReference type="ARBA" id="ARBA00022574"/>
    </source>
</evidence>
<dbReference type="SUPFAM" id="SSF81383">
    <property type="entry name" value="F-box domain"/>
    <property type="match status" value="1"/>
</dbReference>
<dbReference type="InterPro" id="IPR036322">
    <property type="entry name" value="WD40_repeat_dom_sf"/>
</dbReference>
<dbReference type="InterPro" id="IPR015943">
    <property type="entry name" value="WD40/YVTN_repeat-like_dom_sf"/>
</dbReference>
<dbReference type="InterPro" id="IPR001810">
    <property type="entry name" value="F-box_dom"/>
</dbReference>
<feature type="domain" description="F-box" evidence="4">
    <location>
        <begin position="11"/>
        <end position="57"/>
    </location>
</feature>
<evidence type="ECO:0000313" key="5">
    <source>
        <dbReference type="EMBL" id="CAH3156502.1"/>
    </source>
</evidence>
<proteinExistence type="predicted"/>
<evidence type="ECO:0000256" key="3">
    <source>
        <dbReference type="PROSITE-ProRule" id="PRU00221"/>
    </source>
</evidence>
<dbReference type="SUPFAM" id="SSF50978">
    <property type="entry name" value="WD40 repeat-like"/>
    <property type="match status" value="1"/>
</dbReference>
<dbReference type="PANTHER" id="PTHR14381:SF1">
    <property type="entry name" value="F-BOX_WD REPEAT-CONTAINING PROTEIN 4"/>
    <property type="match status" value="1"/>
</dbReference>
<evidence type="ECO:0000259" key="4">
    <source>
        <dbReference type="PROSITE" id="PS50181"/>
    </source>
</evidence>
<dbReference type="Pfam" id="PF12937">
    <property type="entry name" value="F-box-like"/>
    <property type="match status" value="1"/>
</dbReference>
<comment type="caution">
    <text evidence="5">The sequence shown here is derived from an EMBL/GenBank/DDBJ whole genome shotgun (WGS) entry which is preliminary data.</text>
</comment>
<dbReference type="SMART" id="SM00320">
    <property type="entry name" value="WD40"/>
    <property type="match status" value="6"/>
</dbReference>
<keyword evidence="1 3" id="KW-0853">WD repeat</keyword>
<dbReference type="PROSITE" id="PS50181">
    <property type="entry name" value="FBOX"/>
    <property type="match status" value="1"/>
</dbReference>
<gene>
    <name evidence="5" type="ORF">PMEA_00029518</name>
</gene>
<dbReference type="InterPro" id="IPR020472">
    <property type="entry name" value="WD40_PAC1"/>
</dbReference>
<dbReference type="InterPro" id="IPR052301">
    <property type="entry name" value="SCF_F-box/WD-repeat"/>
</dbReference>
<evidence type="ECO:0000256" key="2">
    <source>
        <dbReference type="ARBA" id="ARBA00022737"/>
    </source>
</evidence>
<dbReference type="InterPro" id="IPR036047">
    <property type="entry name" value="F-box-like_dom_sf"/>
</dbReference>
<dbReference type="PANTHER" id="PTHR14381">
    <property type="entry name" value="DACTYLIN"/>
    <property type="match status" value="1"/>
</dbReference>
<accession>A0AAU9XTZ1</accession>